<dbReference type="AlphaFoldDB" id="A0A8S1RLB4"/>
<name>A0A8S1RLB4_9CILI</name>
<dbReference type="EMBL" id="CAJJDN010000203">
    <property type="protein sequence ID" value="CAD8128988.1"/>
    <property type="molecule type" value="Genomic_DNA"/>
</dbReference>
<accession>A0A8S1RLB4</accession>
<protein>
    <recommendedName>
        <fullName evidence="4">Transmembrane protein</fullName>
    </recommendedName>
</protein>
<sequence>MGERPQSCFKLEQQQIYDHNYNIISIIGNRLEQRKIQLLLQTDSKTSVVILISNYDSIQKSLKNIKDIKNNQKIFQISFYIDVNKIILGIEFQYYILTQRKNPKEFISKPFTLCSNDLIQLVKEIIMLKLQIGEQQKYFHQINKLMKNLELYFIWHLKYQSVIIIKNVIFGLVVLFYIFYYLDNLHLKEEQIQKFKRVFHMGNIHQKVMFGILQVLMQKILLHKCFNMMYKSDQVLNKQHQEKVDKSSLRETEKFNQFQS</sequence>
<evidence type="ECO:0008006" key="4">
    <source>
        <dbReference type="Google" id="ProtNLM"/>
    </source>
</evidence>
<keyword evidence="3" id="KW-1185">Reference proteome</keyword>
<gene>
    <name evidence="2" type="ORF">PSON_ATCC_30995.1.T2030001</name>
</gene>
<keyword evidence="1" id="KW-0812">Transmembrane</keyword>
<keyword evidence="1" id="KW-1133">Transmembrane helix</keyword>
<comment type="caution">
    <text evidence="2">The sequence shown here is derived from an EMBL/GenBank/DDBJ whole genome shotgun (WGS) entry which is preliminary data.</text>
</comment>
<dbReference type="Proteomes" id="UP000692954">
    <property type="component" value="Unassembled WGS sequence"/>
</dbReference>
<keyword evidence="1" id="KW-0472">Membrane</keyword>
<proteinExistence type="predicted"/>
<evidence type="ECO:0000313" key="3">
    <source>
        <dbReference type="Proteomes" id="UP000692954"/>
    </source>
</evidence>
<organism evidence="2 3">
    <name type="scientific">Paramecium sonneborni</name>
    <dbReference type="NCBI Taxonomy" id="65129"/>
    <lineage>
        <taxon>Eukaryota</taxon>
        <taxon>Sar</taxon>
        <taxon>Alveolata</taxon>
        <taxon>Ciliophora</taxon>
        <taxon>Intramacronucleata</taxon>
        <taxon>Oligohymenophorea</taxon>
        <taxon>Peniculida</taxon>
        <taxon>Parameciidae</taxon>
        <taxon>Paramecium</taxon>
    </lineage>
</organism>
<reference evidence="2" key="1">
    <citation type="submission" date="2021-01" db="EMBL/GenBank/DDBJ databases">
        <authorList>
            <consortium name="Genoscope - CEA"/>
            <person name="William W."/>
        </authorList>
    </citation>
    <scope>NUCLEOTIDE SEQUENCE</scope>
</reference>
<evidence type="ECO:0000313" key="2">
    <source>
        <dbReference type="EMBL" id="CAD8128988.1"/>
    </source>
</evidence>
<feature type="transmembrane region" description="Helical" evidence="1">
    <location>
        <begin position="163"/>
        <end position="182"/>
    </location>
</feature>
<evidence type="ECO:0000256" key="1">
    <source>
        <dbReference type="SAM" id="Phobius"/>
    </source>
</evidence>